<organism evidence="3">
    <name type="scientific">uncultured Alphaproteobacteria bacterium</name>
    <dbReference type="NCBI Taxonomy" id="91750"/>
    <lineage>
        <taxon>Bacteria</taxon>
        <taxon>Pseudomonadati</taxon>
        <taxon>Pseudomonadota</taxon>
        <taxon>Alphaproteobacteria</taxon>
        <taxon>environmental samples</taxon>
    </lineage>
</organism>
<dbReference type="Pfam" id="PF10397">
    <property type="entry name" value="ADSL_C"/>
    <property type="match status" value="1"/>
</dbReference>
<evidence type="ECO:0000259" key="2">
    <source>
        <dbReference type="SMART" id="SM00998"/>
    </source>
</evidence>
<dbReference type="InterPro" id="IPR022761">
    <property type="entry name" value="Fumarate_lyase_N"/>
</dbReference>
<keyword evidence="1 3" id="KW-0456">Lyase</keyword>
<dbReference type="GO" id="GO:0044208">
    <property type="term" value="P:'de novo' AMP biosynthetic process"/>
    <property type="evidence" value="ECO:0007669"/>
    <property type="project" value="UniProtKB-UniPathway"/>
</dbReference>
<dbReference type="SUPFAM" id="SSF48557">
    <property type="entry name" value="L-aspartase-like"/>
    <property type="match status" value="1"/>
</dbReference>
<dbReference type="GO" id="GO:0070626">
    <property type="term" value="F:(S)-2-(5-amino-1-(5-phospho-D-ribosyl)imidazole-4-carboxamido) succinate lyase (fumarate-forming) activity"/>
    <property type="evidence" value="ECO:0007669"/>
    <property type="project" value="TreeGrafter"/>
</dbReference>
<dbReference type="GO" id="GO:0006189">
    <property type="term" value="P:'de novo' IMP biosynthetic process"/>
    <property type="evidence" value="ECO:0007669"/>
    <property type="project" value="UniProtKB-UniPathway"/>
</dbReference>
<dbReference type="UniPathway" id="UPA00075">
    <property type="reaction ID" value="UER00336"/>
</dbReference>
<sequence length="452" mass="49585">MSVHFLDNSVFQDSVSTPRMRAVFDEMAVFQSWLDVERAIALVSGELGIIPQSAAERIAAHATIDGIDLEAVKAHGKVTSHSLLGLLKEFRRVIAHDDARYVHWGATTQDIVDTGMMLVLRNAYAIIEEQLAETLRHARPLLATYRDTVMVGRTHGGHALPITFGMKAAIWLDELGRQLERWRAARERILVVGIVGAVGTMASWGDQGFALQHRAAEILGLGTPIAPWASARDRIAEVATLCALTSGTASRIAKEIYNLSKTEVREIEEPFTKGKVGSSTMPHKRNPVHTEWSIVLDRLIRADAGVALEAMGVENERDASHWKAEWVIMPELFPMLSGSLAHLDATLSGLWVHPERMAANTHMLKGLLLSERAMFVLAESMPLPEAHETVYQASVRAFDNDTALVDELMAEDGVADKCDRARIEEALDPASYTGVAGEIADRVGARIDALVK</sequence>
<evidence type="ECO:0000256" key="1">
    <source>
        <dbReference type="ARBA" id="ARBA00023239"/>
    </source>
</evidence>
<dbReference type="GO" id="GO:0004018">
    <property type="term" value="F:N6-(1,2-dicarboxyethyl)AMP AMP-lyase (fumarate-forming) activity"/>
    <property type="evidence" value="ECO:0007669"/>
    <property type="project" value="InterPro"/>
</dbReference>
<dbReference type="InterPro" id="IPR020557">
    <property type="entry name" value="Fumarate_lyase_CS"/>
</dbReference>
<dbReference type="UniPathway" id="UPA00074">
    <property type="reaction ID" value="UER00132"/>
</dbReference>
<gene>
    <name evidence="3" type="ORF">KL86APRO_11530</name>
</gene>
<dbReference type="AlphaFoldDB" id="A0A212JRK7"/>
<dbReference type="CDD" id="cd01597">
    <property type="entry name" value="pCLME"/>
    <property type="match status" value="1"/>
</dbReference>
<dbReference type="PRINTS" id="PR00149">
    <property type="entry name" value="FUMRATELYASE"/>
</dbReference>
<dbReference type="Gene3D" id="1.20.200.10">
    <property type="entry name" value="Fumarase/aspartase (Central domain)"/>
    <property type="match status" value="1"/>
</dbReference>
<dbReference type="GO" id="GO:0005829">
    <property type="term" value="C:cytosol"/>
    <property type="evidence" value="ECO:0007669"/>
    <property type="project" value="TreeGrafter"/>
</dbReference>
<proteinExistence type="predicted"/>
<evidence type="ECO:0000313" key="3">
    <source>
        <dbReference type="EMBL" id="SBW02051.1"/>
    </source>
</evidence>
<dbReference type="InterPro" id="IPR008948">
    <property type="entry name" value="L-Aspartase-like"/>
</dbReference>
<dbReference type="PROSITE" id="PS00163">
    <property type="entry name" value="FUMARATE_LYASES"/>
    <property type="match status" value="1"/>
</dbReference>
<dbReference type="InterPro" id="IPR019468">
    <property type="entry name" value="AdenyloSucc_lyase_C"/>
</dbReference>
<dbReference type="NCBIfam" id="TIGR00928">
    <property type="entry name" value="purB"/>
    <property type="match status" value="1"/>
</dbReference>
<dbReference type="PANTHER" id="PTHR43172">
    <property type="entry name" value="ADENYLOSUCCINATE LYASE"/>
    <property type="match status" value="1"/>
</dbReference>
<dbReference type="EMBL" id="FLUO01000001">
    <property type="protein sequence ID" value="SBW02051.1"/>
    <property type="molecule type" value="Genomic_DNA"/>
</dbReference>
<name>A0A212JRK7_9PROT</name>
<protein>
    <submittedName>
        <fullName evidence="3">Adenylosuccinate lyase</fullName>
    </submittedName>
</protein>
<feature type="domain" description="Adenylosuccinate lyase C-terminal" evidence="2">
    <location>
        <begin position="365"/>
        <end position="444"/>
    </location>
</feature>
<accession>A0A212JRK7</accession>
<dbReference type="PRINTS" id="PR00145">
    <property type="entry name" value="ARGSUCLYASE"/>
</dbReference>
<dbReference type="InterPro" id="IPR004769">
    <property type="entry name" value="Pur_lyase"/>
</dbReference>
<dbReference type="SMART" id="SM00998">
    <property type="entry name" value="ADSL_C"/>
    <property type="match status" value="1"/>
</dbReference>
<reference evidence="3" key="1">
    <citation type="submission" date="2016-04" db="EMBL/GenBank/DDBJ databases">
        <authorList>
            <person name="Evans L.H."/>
            <person name="Alamgir A."/>
            <person name="Owens N."/>
            <person name="Weber N.D."/>
            <person name="Virtaneva K."/>
            <person name="Barbian K."/>
            <person name="Babar A."/>
            <person name="Rosenke K."/>
        </authorList>
    </citation>
    <scope>NUCLEOTIDE SEQUENCE</scope>
    <source>
        <strain evidence="3">86</strain>
    </source>
</reference>
<dbReference type="Pfam" id="PF00206">
    <property type="entry name" value="Lyase_1"/>
    <property type="match status" value="1"/>
</dbReference>
<dbReference type="PANTHER" id="PTHR43172:SF1">
    <property type="entry name" value="ADENYLOSUCCINATE LYASE"/>
    <property type="match status" value="1"/>
</dbReference>
<dbReference type="Gene3D" id="1.10.40.30">
    <property type="entry name" value="Fumarase/aspartase (C-terminal domain)"/>
    <property type="match status" value="1"/>
</dbReference>
<dbReference type="InterPro" id="IPR000362">
    <property type="entry name" value="Fumarate_lyase_fam"/>
</dbReference>